<sequence length="377" mass="40968">MIKAKKVLFPLGIALTVVWRGAVAMPQAQPNSGASQQANSAAPSGGAPQIVGSVFGENLTWDDFIAQFRKDFPQQFENTVAQVIGPSVADQLFGDSPKTSVTLTPDEVLQQLKQNPPASLYNAVNAILQLMMVEHEASVEGVTVTPAEVDQALDQQLKQLRTQGVIPANLTDDQFLAQRHISRDQLRVSERFRLLLEGLMKKNLEKKLGHPIGPGDFVDARHILIKAPDIQPNSSAADKKADADAKAKAEQIRAQILAKKISFEDAAKKYSDDPGSKNRGGDLGVFMRGQMVAPFDAAVFSLKPGQISQPVHTQYGYHLIEVIKAGDQIPADQRQQVLDQVLNQQANEYLTQLSQKAGLKNNLQPPAPVGLPPQDGR</sequence>
<dbReference type="RefSeq" id="WP_016482562.1">
    <property type="nucleotide sequence ID" value="NC_021487.1"/>
</dbReference>
<dbReference type="GO" id="GO:0003755">
    <property type="term" value="F:peptidyl-prolyl cis-trans isomerase activity"/>
    <property type="evidence" value="ECO:0007669"/>
    <property type="project" value="UniProtKB-KW"/>
</dbReference>
<dbReference type="PATRIC" id="fig|1303518.3.peg.1221"/>
<dbReference type="Proteomes" id="UP000014227">
    <property type="component" value="Chromosome I"/>
</dbReference>
<dbReference type="InterPro" id="IPR046357">
    <property type="entry name" value="PPIase_dom_sf"/>
</dbReference>
<dbReference type="PROSITE" id="PS01096">
    <property type="entry name" value="PPIC_PPIASE_1"/>
    <property type="match status" value="1"/>
</dbReference>
<keyword evidence="6" id="KW-1185">Reference proteome</keyword>
<dbReference type="Pfam" id="PF00639">
    <property type="entry name" value="Rotamase"/>
    <property type="match status" value="1"/>
</dbReference>
<dbReference type="InParanoid" id="S0EXJ0"/>
<dbReference type="KEGG" id="ccz:CCALI_01199"/>
<evidence type="ECO:0000256" key="1">
    <source>
        <dbReference type="PROSITE-ProRule" id="PRU00278"/>
    </source>
</evidence>
<dbReference type="HOGENOM" id="CLU_732991_0_0_0"/>
<keyword evidence="3" id="KW-0732">Signal</keyword>
<feature type="signal peptide" evidence="3">
    <location>
        <begin position="1"/>
        <end position="24"/>
    </location>
</feature>
<dbReference type="PROSITE" id="PS50198">
    <property type="entry name" value="PPIC_PPIASE_2"/>
    <property type="match status" value="1"/>
</dbReference>
<accession>S0EXJ0</accession>
<evidence type="ECO:0000313" key="6">
    <source>
        <dbReference type="Proteomes" id="UP000014227"/>
    </source>
</evidence>
<dbReference type="InterPro" id="IPR027304">
    <property type="entry name" value="Trigger_fact/SurA_dom_sf"/>
</dbReference>
<dbReference type="eggNOG" id="COG0760">
    <property type="taxonomic scope" value="Bacteria"/>
</dbReference>
<dbReference type="STRING" id="454171.CP488_02898"/>
<evidence type="ECO:0000256" key="3">
    <source>
        <dbReference type="SAM" id="SignalP"/>
    </source>
</evidence>
<protein>
    <submittedName>
        <fullName evidence="5">Parvulin-like peptidyl-prolyl isomerase</fullName>
        <ecNumber evidence="5">5.2.1.8</ecNumber>
    </submittedName>
</protein>
<name>S0EXJ0_CHTCT</name>
<dbReference type="EC" id="5.2.1.8" evidence="5"/>
<dbReference type="SUPFAM" id="SSF54534">
    <property type="entry name" value="FKBP-like"/>
    <property type="match status" value="1"/>
</dbReference>
<keyword evidence="1 5" id="KW-0413">Isomerase</keyword>
<feature type="domain" description="PpiC" evidence="4">
    <location>
        <begin position="215"/>
        <end position="324"/>
    </location>
</feature>
<dbReference type="SUPFAM" id="SSF109998">
    <property type="entry name" value="Triger factor/SurA peptide-binding domain-like"/>
    <property type="match status" value="1"/>
</dbReference>
<dbReference type="OrthoDB" id="14196at2"/>
<dbReference type="AlphaFoldDB" id="S0EXJ0"/>
<proteinExistence type="predicted"/>
<organism evidence="5 6">
    <name type="scientific">Chthonomonas calidirosea (strain DSM 23976 / ICMP 18418 / T49)</name>
    <dbReference type="NCBI Taxonomy" id="1303518"/>
    <lineage>
        <taxon>Bacteria</taxon>
        <taxon>Bacillati</taxon>
        <taxon>Armatimonadota</taxon>
        <taxon>Chthonomonadia</taxon>
        <taxon>Chthonomonadales</taxon>
        <taxon>Chthonomonadaceae</taxon>
        <taxon>Chthonomonas</taxon>
    </lineage>
</organism>
<feature type="chain" id="PRO_5007930103" evidence="3">
    <location>
        <begin position="25"/>
        <end position="377"/>
    </location>
</feature>
<dbReference type="FunCoup" id="S0EXJ0">
    <property type="interactions" value="62"/>
</dbReference>
<dbReference type="PANTHER" id="PTHR47245">
    <property type="entry name" value="PEPTIDYLPROLYL ISOMERASE"/>
    <property type="match status" value="1"/>
</dbReference>
<evidence type="ECO:0000256" key="2">
    <source>
        <dbReference type="SAM" id="MobiDB-lite"/>
    </source>
</evidence>
<dbReference type="EMBL" id="HF951689">
    <property type="protein sequence ID" value="CCW35017.1"/>
    <property type="molecule type" value="Genomic_DNA"/>
</dbReference>
<reference evidence="6" key="1">
    <citation type="submission" date="2013-03" db="EMBL/GenBank/DDBJ databases">
        <title>Genome sequence of Chthonomonas calidirosea, the first sequenced genome from the Armatimonadetes phylum (formally candidate division OP10).</title>
        <authorList>
            <person name="Lee K.C.Y."/>
            <person name="Morgan X.C."/>
            <person name="Dunfield P.F."/>
            <person name="Tamas I."/>
            <person name="Houghton K.M."/>
            <person name="Vyssotski M."/>
            <person name="Ryan J.L.J."/>
            <person name="Lagutin K."/>
            <person name="McDonald I.R."/>
            <person name="Stott M.B."/>
        </authorList>
    </citation>
    <scope>NUCLEOTIDE SEQUENCE [LARGE SCALE GENOMIC DNA]</scope>
    <source>
        <strain evidence="6">DSM 23976 / ICMP 18418 / T49</strain>
    </source>
</reference>
<gene>
    <name evidence="5" type="ORF">CCALI_01199</name>
</gene>
<feature type="region of interest" description="Disordered" evidence="2">
    <location>
        <begin position="356"/>
        <end position="377"/>
    </location>
</feature>
<dbReference type="InterPro" id="IPR023058">
    <property type="entry name" value="PPIase_PpiC_CS"/>
</dbReference>
<dbReference type="InterPro" id="IPR000297">
    <property type="entry name" value="PPIase_PpiC"/>
</dbReference>
<dbReference type="Gene3D" id="3.10.50.40">
    <property type="match status" value="1"/>
</dbReference>
<keyword evidence="1" id="KW-0697">Rotamase</keyword>
<evidence type="ECO:0000259" key="4">
    <source>
        <dbReference type="PROSITE" id="PS50198"/>
    </source>
</evidence>
<dbReference type="InterPro" id="IPR050245">
    <property type="entry name" value="PrsA_foldase"/>
</dbReference>
<evidence type="ECO:0000313" key="5">
    <source>
        <dbReference type="EMBL" id="CCW35017.1"/>
    </source>
</evidence>
<dbReference type="PANTHER" id="PTHR47245:SF2">
    <property type="entry name" value="PEPTIDYL-PROLYL CIS-TRANS ISOMERASE HP_0175-RELATED"/>
    <property type="match status" value="1"/>
</dbReference>